<dbReference type="InterPro" id="IPR001031">
    <property type="entry name" value="Thioesterase"/>
</dbReference>
<dbReference type="CDD" id="cd00833">
    <property type="entry name" value="PKS"/>
    <property type="match status" value="5"/>
</dbReference>
<evidence type="ECO:0000256" key="2">
    <source>
        <dbReference type="ARBA" id="ARBA00012873"/>
    </source>
</evidence>
<dbReference type="PROSITE" id="PS00012">
    <property type="entry name" value="PHOSPHOPANTETHEINE"/>
    <property type="match status" value="3"/>
</dbReference>
<dbReference type="GO" id="GO:0004312">
    <property type="term" value="F:fatty acid synthase activity"/>
    <property type="evidence" value="ECO:0007669"/>
    <property type="project" value="UniProtKB-EC"/>
</dbReference>
<dbReference type="Gene3D" id="3.40.47.10">
    <property type="match status" value="5"/>
</dbReference>
<dbReference type="Pfam" id="PF00501">
    <property type="entry name" value="AMP-binding"/>
    <property type="match status" value="1"/>
</dbReference>
<feature type="domain" description="Carrier" evidence="8">
    <location>
        <begin position="7465"/>
        <end position="7539"/>
    </location>
</feature>
<comment type="catalytic activity">
    <reaction evidence="7">
        <text>acetyl-CoA + n malonyl-CoA + 2n NADPH + 2n H(+) = a long-chain fatty acid + (n+1) CoA + n CO2 + 2n NADP(+).</text>
        <dbReference type="EC" id="2.3.1.85"/>
    </reaction>
</comment>
<dbReference type="SUPFAM" id="SSF52777">
    <property type="entry name" value="CoA-dependent acyltransferases"/>
    <property type="match status" value="2"/>
</dbReference>
<dbReference type="GO" id="GO:0006633">
    <property type="term" value="P:fatty acid biosynthetic process"/>
    <property type="evidence" value="ECO:0007669"/>
    <property type="project" value="InterPro"/>
</dbReference>
<dbReference type="InterPro" id="IPR036291">
    <property type="entry name" value="NAD(P)-bd_dom_sf"/>
</dbReference>
<dbReference type="GO" id="GO:0044550">
    <property type="term" value="P:secondary metabolite biosynthetic process"/>
    <property type="evidence" value="ECO:0007669"/>
    <property type="project" value="UniProtKB-ARBA"/>
</dbReference>
<evidence type="ECO:0000256" key="3">
    <source>
        <dbReference type="ARBA" id="ARBA00018769"/>
    </source>
</evidence>
<dbReference type="GO" id="GO:0016297">
    <property type="term" value="F:fatty acyl-[ACP] hydrolase activity"/>
    <property type="evidence" value="ECO:0007669"/>
    <property type="project" value="UniProtKB-EC"/>
</dbReference>
<dbReference type="SUPFAM" id="SSF55048">
    <property type="entry name" value="Probable ACP-binding domain of malonyl-CoA ACP transacylase"/>
    <property type="match status" value="1"/>
</dbReference>
<feature type="domain" description="Carrier" evidence="8">
    <location>
        <begin position="5193"/>
        <end position="5270"/>
    </location>
</feature>
<dbReference type="InterPro" id="IPR016036">
    <property type="entry name" value="Malonyl_transacylase_ACP-bd"/>
</dbReference>
<dbReference type="SUPFAM" id="SSF51735">
    <property type="entry name" value="NAD(P)-binding Rossmann-fold domains"/>
    <property type="match status" value="3"/>
</dbReference>
<dbReference type="InterPro" id="IPR016039">
    <property type="entry name" value="Thiolase-like"/>
</dbReference>
<dbReference type="Proteomes" id="UP000005237">
    <property type="component" value="Unassembled WGS sequence"/>
</dbReference>
<dbReference type="SUPFAM" id="SSF47336">
    <property type="entry name" value="ACP-like"/>
    <property type="match status" value="8"/>
</dbReference>
<dbReference type="Gene3D" id="3.40.366.10">
    <property type="entry name" value="Malonyl-Coenzyme A Acyl Carrier Protein, domain 2"/>
    <property type="match status" value="2"/>
</dbReference>
<dbReference type="PROSITE" id="PS00606">
    <property type="entry name" value="KS3_1"/>
    <property type="match status" value="3"/>
</dbReference>
<evidence type="ECO:0000313" key="10">
    <source>
        <dbReference type="EnsemblMetazoa" id="CJA00126.1"/>
    </source>
</evidence>
<evidence type="ECO:0000259" key="8">
    <source>
        <dbReference type="PROSITE" id="PS50075"/>
    </source>
</evidence>
<dbReference type="SMART" id="SM00823">
    <property type="entry name" value="PKS_PP"/>
    <property type="match status" value="5"/>
</dbReference>
<proteinExistence type="predicted"/>
<dbReference type="Pfam" id="PF08659">
    <property type="entry name" value="KR"/>
    <property type="match status" value="3"/>
</dbReference>
<dbReference type="InterPro" id="IPR023213">
    <property type="entry name" value="CAT-like_dom_sf"/>
</dbReference>
<dbReference type="Pfam" id="PF00109">
    <property type="entry name" value="ketoacyl-synt"/>
    <property type="match status" value="5"/>
</dbReference>
<dbReference type="SMART" id="SM01294">
    <property type="entry name" value="PKS_PP_betabranch"/>
    <property type="match status" value="1"/>
</dbReference>
<dbReference type="EC" id="2.3.1.85" evidence="2"/>
<evidence type="ECO:0000256" key="7">
    <source>
        <dbReference type="ARBA" id="ARBA00044883"/>
    </source>
</evidence>
<keyword evidence="6" id="KW-0808">Transferase</keyword>
<dbReference type="Pfam" id="PF00975">
    <property type="entry name" value="Thioesterase"/>
    <property type="match status" value="1"/>
</dbReference>
<dbReference type="InterPro" id="IPR049551">
    <property type="entry name" value="PKS_DH_C"/>
</dbReference>
<dbReference type="GO" id="GO:0004315">
    <property type="term" value="F:3-oxoacyl-[acyl-carrier-protein] synthase activity"/>
    <property type="evidence" value="ECO:0007669"/>
    <property type="project" value="InterPro"/>
</dbReference>
<feature type="domain" description="Ketosynthase family 3 (KS3)" evidence="9">
    <location>
        <begin position="829"/>
        <end position="1210"/>
    </location>
</feature>
<dbReference type="Gene3D" id="3.40.50.1820">
    <property type="entry name" value="alpha/beta hydrolase"/>
    <property type="match status" value="1"/>
</dbReference>
<dbReference type="GO" id="GO:0031177">
    <property type="term" value="F:phosphopantetheine binding"/>
    <property type="evidence" value="ECO:0007669"/>
    <property type="project" value="InterPro"/>
</dbReference>
<dbReference type="SUPFAM" id="SSF56801">
    <property type="entry name" value="Acetyl-CoA synthetase-like"/>
    <property type="match status" value="1"/>
</dbReference>
<dbReference type="Gene3D" id="3.30.559.30">
    <property type="entry name" value="Nonribosomal peptide synthetase, condensation domain"/>
    <property type="match status" value="1"/>
</dbReference>
<reference evidence="10" key="2">
    <citation type="submission" date="2022-06" db="UniProtKB">
        <authorList>
            <consortium name="EnsemblMetazoa"/>
        </authorList>
    </citation>
    <scope>IDENTIFICATION</scope>
    <source>
        <strain evidence="10">DF5081</strain>
    </source>
</reference>
<feature type="domain" description="Carrier" evidence="8">
    <location>
        <begin position="2805"/>
        <end position="2883"/>
    </location>
</feature>
<dbReference type="SMART" id="SM00822">
    <property type="entry name" value="PKS_KR"/>
    <property type="match status" value="1"/>
</dbReference>
<dbReference type="SMART" id="SM00827">
    <property type="entry name" value="PKS_AT"/>
    <property type="match status" value="2"/>
</dbReference>
<dbReference type="InterPro" id="IPR020806">
    <property type="entry name" value="PKS_PP-bd"/>
</dbReference>
<feature type="domain" description="Ketosynthase family 3 (KS3)" evidence="9">
    <location>
        <begin position="1"/>
        <end position="396"/>
    </location>
</feature>
<dbReference type="InterPro" id="IPR032821">
    <property type="entry name" value="PKS_assoc"/>
</dbReference>
<dbReference type="SMART" id="SM00825">
    <property type="entry name" value="PKS_KS"/>
    <property type="match status" value="5"/>
</dbReference>
<evidence type="ECO:0000259" key="9">
    <source>
        <dbReference type="PROSITE" id="PS52004"/>
    </source>
</evidence>
<dbReference type="Gene3D" id="3.30.300.30">
    <property type="match status" value="1"/>
</dbReference>
<evidence type="ECO:0000313" key="11">
    <source>
        <dbReference type="Proteomes" id="UP000005237"/>
    </source>
</evidence>
<keyword evidence="11" id="KW-1185">Reference proteome</keyword>
<keyword evidence="5" id="KW-0597">Phosphoprotein</keyword>
<evidence type="ECO:0000256" key="4">
    <source>
        <dbReference type="ARBA" id="ARBA00022450"/>
    </source>
</evidence>
<dbReference type="Pfam" id="PF00550">
    <property type="entry name" value="PP-binding"/>
    <property type="match status" value="6"/>
</dbReference>
<dbReference type="InterPro" id="IPR029058">
    <property type="entry name" value="AB_hydrolase_fold"/>
</dbReference>
<protein>
    <recommendedName>
        <fullName evidence="3">Fatty acid synthase</fullName>
        <ecNumber evidence="2">2.3.1.85</ecNumber>
        <ecNumber evidence="1">3.1.2.14</ecNumber>
    </recommendedName>
</protein>
<dbReference type="InterPro" id="IPR009081">
    <property type="entry name" value="PP-bd_ACP"/>
</dbReference>
<feature type="domain" description="Ketosynthase family 3 (KS3)" evidence="9">
    <location>
        <begin position="1897"/>
        <end position="2294"/>
    </location>
</feature>
<feature type="domain" description="Carrier" evidence="8">
    <location>
        <begin position="6501"/>
        <end position="6577"/>
    </location>
</feature>
<dbReference type="InterPro" id="IPR050091">
    <property type="entry name" value="PKS_NRPS_Biosynth_Enz"/>
</dbReference>
<reference evidence="11" key="1">
    <citation type="submission" date="2010-08" db="EMBL/GenBank/DDBJ databases">
        <authorList>
            <consortium name="Caenorhabditis japonica Sequencing Consortium"/>
            <person name="Wilson R.K."/>
        </authorList>
    </citation>
    <scope>NUCLEOTIDE SEQUENCE [LARGE SCALE GENOMIC DNA]</scope>
    <source>
        <strain evidence="11">DF5081</strain>
    </source>
</reference>
<dbReference type="CDD" id="cd05274">
    <property type="entry name" value="KR_FAS_SDR_x"/>
    <property type="match status" value="1"/>
</dbReference>
<dbReference type="InterPro" id="IPR006162">
    <property type="entry name" value="Ppantetheine_attach_site"/>
</dbReference>
<dbReference type="InterPro" id="IPR042104">
    <property type="entry name" value="PKS_dehydratase_sf"/>
</dbReference>
<dbReference type="PROSITE" id="PS52004">
    <property type="entry name" value="KS3_2"/>
    <property type="match status" value="5"/>
</dbReference>
<dbReference type="Pfam" id="PF00698">
    <property type="entry name" value="Acyl_transf_1"/>
    <property type="match status" value="2"/>
</dbReference>
<dbReference type="InterPro" id="IPR001227">
    <property type="entry name" value="Ac_transferase_dom_sf"/>
</dbReference>
<dbReference type="PANTHER" id="PTHR43775:SF37">
    <property type="entry name" value="SI:DKEY-61P9.11"/>
    <property type="match status" value="1"/>
</dbReference>
<dbReference type="Pfam" id="PF22621">
    <property type="entry name" value="CurL-like_PKS_C"/>
    <property type="match status" value="2"/>
</dbReference>
<feature type="domain" description="Ketosynthase family 3 (KS3)" evidence="9">
    <location>
        <begin position="4274"/>
        <end position="4665"/>
    </location>
</feature>
<evidence type="ECO:0000256" key="6">
    <source>
        <dbReference type="ARBA" id="ARBA00022679"/>
    </source>
</evidence>
<dbReference type="InterPro" id="IPR018201">
    <property type="entry name" value="Ketoacyl_synth_AS"/>
</dbReference>
<dbReference type="Gene3D" id="1.10.1200.10">
    <property type="entry name" value="ACP-like"/>
    <property type="match status" value="8"/>
</dbReference>
<feature type="domain" description="Ketosynthase family 3 (KS3)" evidence="9">
    <location>
        <begin position="5290"/>
        <end position="5678"/>
    </location>
</feature>
<dbReference type="Pfam" id="PF14765">
    <property type="entry name" value="PS-DH"/>
    <property type="match status" value="2"/>
</dbReference>
<dbReference type="Gene3D" id="3.10.129.110">
    <property type="entry name" value="Polyketide synthase dehydratase"/>
    <property type="match status" value="2"/>
</dbReference>
<feature type="domain" description="Carrier" evidence="8">
    <location>
        <begin position="734"/>
        <end position="809"/>
    </location>
</feature>
<accession>A0A8R1DEI4</accession>
<dbReference type="Gene3D" id="3.40.50.720">
    <property type="entry name" value="NAD(P)-binding Rossmann-like Domain"/>
    <property type="match status" value="3"/>
</dbReference>
<dbReference type="Gene3D" id="3.30.70.250">
    <property type="entry name" value="Malonyl-CoA ACP transacylase, ACP-binding"/>
    <property type="match status" value="1"/>
</dbReference>
<dbReference type="InterPro" id="IPR057326">
    <property type="entry name" value="KR_dom"/>
</dbReference>
<dbReference type="Pfam" id="PF02801">
    <property type="entry name" value="Ketoacyl-synt_C"/>
    <property type="match status" value="5"/>
</dbReference>
<evidence type="ECO:0000256" key="1">
    <source>
        <dbReference type="ARBA" id="ARBA00012480"/>
    </source>
</evidence>
<dbReference type="PROSITE" id="PS50075">
    <property type="entry name" value="CARRIER"/>
    <property type="match status" value="7"/>
</dbReference>
<dbReference type="InterPro" id="IPR014043">
    <property type="entry name" value="Acyl_transferase_dom"/>
</dbReference>
<feature type="domain" description="Carrier" evidence="8">
    <location>
        <begin position="3493"/>
        <end position="3570"/>
    </location>
</feature>
<dbReference type="InterPro" id="IPR001242">
    <property type="entry name" value="Condensation_dom"/>
</dbReference>
<dbReference type="SUPFAM" id="SSF52151">
    <property type="entry name" value="FabD/lysophospholipase-like"/>
    <property type="match status" value="2"/>
</dbReference>
<dbReference type="Gene3D" id="3.40.50.12780">
    <property type="entry name" value="N-terminal domain of ligase-like"/>
    <property type="match status" value="1"/>
</dbReference>
<feature type="domain" description="Carrier" evidence="8">
    <location>
        <begin position="2956"/>
        <end position="3036"/>
    </location>
</feature>
<dbReference type="Gene3D" id="3.30.559.10">
    <property type="entry name" value="Chloramphenicol acetyltransferase-like domain"/>
    <property type="match status" value="1"/>
</dbReference>
<dbReference type="InterPro" id="IPR013968">
    <property type="entry name" value="PKS_KR"/>
</dbReference>
<dbReference type="InterPro" id="IPR016035">
    <property type="entry name" value="Acyl_Trfase/lysoPLipase"/>
</dbReference>
<dbReference type="Pfam" id="PF16197">
    <property type="entry name" value="KAsynt_C_assoc"/>
    <property type="match status" value="1"/>
</dbReference>
<name>A0A8R1DEI4_CAEJA</name>
<dbReference type="Gene3D" id="3.30.70.3290">
    <property type="match status" value="5"/>
</dbReference>
<dbReference type="InterPro" id="IPR014030">
    <property type="entry name" value="Ketoacyl_synth_N"/>
</dbReference>
<dbReference type="SUPFAM" id="SSF53474">
    <property type="entry name" value="alpha/beta-Hydrolases"/>
    <property type="match status" value="1"/>
</dbReference>
<dbReference type="EC" id="3.1.2.14" evidence="1"/>
<dbReference type="InterPro" id="IPR020841">
    <property type="entry name" value="PKS_Beta-ketoAc_synthase_dom"/>
</dbReference>
<dbReference type="InterPro" id="IPR045851">
    <property type="entry name" value="AMP-bd_C_sf"/>
</dbReference>
<dbReference type="InterPro" id="IPR000873">
    <property type="entry name" value="AMP-dep_synth/lig_dom"/>
</dbReference>
<dbReference type="SUPFAM" id="SSF53901">
    <property type="entry name" value="Thiolase-like"/>
    <property type="match status" value="5"/>
</dbReference>
<dbReference type="InterPro" id="IPR042099">
    <property type="entry name" value="ANL_N_sf"/>
</dbReference>
<evidence type="ECO:0000256" key="5">
    <source>
        <dbReference type="ARBA" id="ARBA00022553"/>
    </source>
</evidence>
<keyword evidence="4" id="KW-0596">Phosphopantetheine</keyword>
<dbReference type="Pfam" id="PF00668">
    <property type="entry name" value="Condensation"/>
    <property type="match status" value="1"/>
</dbReference>
<sequence length="7786" mass="872517">MIACLVGSWAKIPHGEDELHMAENVFLNRDNIAPLPEDKWYLNDFREKHPNVKCALVDGIEYFDDQYFGTGESESLFMDPQQRMLMQGVVLALENAGITLEMASAARISVYTAAWCYDYKDLLPPDQYMATGNSASVMCGRITYFLNSRGAAVGIETACSSSLVAFHLARQAILCGETKLALVCGANHVGSRSFHSLYNSHMVSPNGRLAAFDRSANGFVRAESFAVAVLCSKKFAEENNLRIHCECIGSAYNSDGRTPSLTAPNPISQYEVQLQALKGVNRDEVQLVTCHGTGTKLGDQVELTAIKKSFKPDIKVMSPKSSIGHGEGAAGLIGVLQSLYSMQQGIIPNQLHLQLPTEDLGEEKSMVFVNEEMDLKKVAISSYGFGGTNACAIIMKPEPVTTAKADSYAESNVLFLSAKSHESLKQKIEDYAEFFEHSDSLLPDILYTVNERKTKYDVRAAVFGKNREEMARKLRNGDFFLTNSQNTDFEVEFGEGNEKLWLLRMLYESNETFHLAVDKYCKLAEYSGFPEARTALFFPFKLTLTPLTYNISRLISSMATFELLIKYNTLPNKLKGKGLGQIFCLAAAQVITFENAVQLIKGVIAESNMAEIISNIDLKQSKIAIVIQKLNIAVKKILPVHISGELSLEARPNLMTFNVNGKEIIELDPIVKVQKLNCQLFVSGFDPAIIFRGKIVKTPGYSFLKRRFWPEPLKTGATAITDAAAQDYQEKTTSLSATKIETVVKDIVKQFLDIVEDDINLLETGTIDSLTSIEMIEAFGSAVGQTMPFDLLETYPTTRNIIDFLTNLVSSAPVSKASVAQNSPIASSNTDVHVISSDFMFAGVDGEKELWDALLTSKLVTNKVSETRKKQIEGDPGLEVGLLKQDISLFDNSFFSITKDEAEFLDPQHRLLLHSAYNALEKTGLLAIPDADIFLAISSHSEYRTIAEKHVDQLDERLWMGTVHSMAAGRLAALFGIRGKAVLVDTTCSSIASALEMAVNSIREGKEYAVVATSQLIQSSKWLYSLKSLLDHSNTKSFSVDGHGFCRSDGVGVIILKAAAEGDHAVVRISNATTHHSGAVVTPVISSIFQLLEDIEDISYVEGHGTATIAGDSAESIAYQKLGQQLVMSSVKAQFGHCEVASGLIQLMKVASLTKHGLVPAIVHNYLPNEHIRNNDNIRLLFVSEECDIGRSAIVSFGITGTKTAVVTEKIFNTKASDTPNQFLFPISAKTKDGLKKAVSSLMELLENTSESLYDISTTLQKQKTNFKWRTAVVGSNYSQILKRLKRVLNTEEKRIPTNWHIPTDTHSIGCSSFFNSIPEFENHYSTFCNRLRFEPHSDAESAYHVLSVVYALLKTIISHKITNSFSVAGSTSLILLAAIDAAPSHYLNDLIHAFVNNDVRMMKRIARDVTIHVENVEIYNLKGERIETARQAVEAAIDTEPKHVRLPEEALIFSPNAIYPQTEPLQTIADYFEFIGEQFIQGRQIDFVKIFGKPHNIVNLPEYPFNRKSFWLPINTNLQITQPKTELVVSLKDYEFVLNSEKWKHVKNHVIDSQIVLPGATSIRLVHQIIGKPSIALSNIDFLNKITPSELPVSVTLKEQTEATNLMFGNTHAISFTISESKRVDSLPNERLQAEVHHSDDIYHRFATSHLTYRNEFQMIDSLRYTMGRGEVRFVEIQQLDILIDGALQAIVGCYFFENSHDNSPFVPFTIDKLAIFTDDLAHKQLHTILTYDSTGNFITGDATVYDDSGNTVLHIANATFKRLNSNGQSANSIVSKSVNTLKLRKGVENEQAKQEARNMLHLWFEENFGWTDLDDTTGFFDFGLSSIQAVKLRNFIKSNYPDASSTCVFDYSSIRLLSGYLSTLQNPNATELMEDEKIETESEEDAEQPATRLALNPIGVKAAACRLPGGVASPAELWELLKIGKNASSRIPAKRVPTRNNLISGTKYGNSVEGGNFISQDISEFDPAFFKISKSEAEFIDPQQRILLECVQECFENSGVTETNDVGVFVGLMEKEYQDMVESSSILSMLGSMAAVIAGRINYVFGCHGPSVTIDTACSSSLVALEMAINALLDHRCSHAIVAGVNLILNEKGQGLRTNGKMLSQHGMSLSFDSRASGYGRSDGCVVLMLELAKPNFHYMSTIQSVNVNHGGKSVSLTAPNGVAHKMLITSVINQSPSLSIDYWEAHGTGTPLGDPIEFNTLSSILQNIMIGSVKASLGHGEASAGTCGLLKLFLMLTYQYVPTLIHFHVLNKDINAGTIRLPIIGEDSELVSAGISSFGVSGTNAAAIAFNDNNKLEPYTAIHKHYILPISAKNQMSLDELEKQILDMIPLTDVPISSLASALANNRSHFQIRNALIVRNSGQVVAKVSGKLQRIAKKDKVRVKIGNGLLNLNILQYDLISEMYTIAALKNPQEFAIMFSVIKLLTSLSEYVEIVASDAEELLAILLADGFLQWDEFDKTLLDLPMEILLNELAEKKLNKTTCPAIKCYQAQPESETIDSLMEMLQFIVKLYINGYDLNWSTVYTPVQQFVALPNYHFNKQSIWFEDRNEVIDHYLIGTVDEEREDVLTMKNQISELRHPQLFKGKPLDVGTIVEIAIEALKVRNSIPFSLQNLITNQIILEKPVWLKTVVTREEEGEEFIVKGYIDEKELFTLTASQLEQESIEVPAVEVQIPDKILYLRECPSAIIRRNRNLVYVDSRSEPSPFRTANIVLNEIIGFNPNPSDMFLEILGVLPDVYYMVQVDDGALWQFQMLSDDKQVLSNIYVLKDAKGLEVPTIRMHKKSTLLSSQEASVIAAKTLQMDIRNKVRCACNDVIDSGIEIEEHQMSSGFSEFGMDSLATVDLVNRLNQKYFPEIELTTSDLFDNPNIIDLSVYIEQLLQEKGIDTLQSEPPTPKMSLRERKLSIPAVRAQELAQIEFVEQYNVKQAENEEQENVVENDNANHAENINVEAVDRTDIRRKISTAVFDLATEQLTVEDLDSKGFTELGMDSLSIVDFVNRLNEKYFPGEEITASDVFDYPTVDELADHITRKKSMCLETAPDVDDVILQENSASQTNKEVLKDITLLTQCYLLIEENQKPFDPTLILTSLESNIQLIHPSKKEIVLQLNIDGGQEKVIKQFFTENNRILIRLDDSKISIEKLYMTLLSLMKSLSQNRIKCQFAVSRKFTVGNSIARAFLKTVAAEKNPLLSFEWDQKIQQVSFIESEMPISGSWLITGGLSGIGFEIGKYLANNGAENIILISRRQPNLEIIEETRRWKAKVHTIASDICDKKTLIEELTKLKINVTGIIHSAGVLRDSKIERQTTEYFRQVFNPKADGFMVLEEIEKHFHYKIENFIVMSSFTAACGNEGQLNYGVANAYLEHHVQRRRAEKKSGCAIQWGNWIDTGMATKPQVRKFLADLGFLGQHTEDALKYLKVCIEKKPELLMVANIDWKVILKNRKDLPRDLINDGIFPFENVFVKSAESEISPALSSAATDFEEEVSINVAVEDEEEILELLKEKISLLIKCPPGRLKNNKSFMSIGLDSRLLTELLNFVNTTFKTKLNLSDAYNHSTLEKLAGHIWENVSSIDKPSGIQEKDEQEKDVDKQEKQVVDIKKSNDFCPVFGVNVFFDKKEHLEKAKSKALSLLETGRALPATGIFAVPVVGASITDVITKIKASTPQQIKTCQNQSKSVLMLTGQGSQYPMMGRQLVESYEVFRKTLETCLSKCDEYLQGDVNLWEILFDPVHYQKLQLTKHMQPIMFCFGYAAAQLWLSFGIVPDYYLGHSVGELVAGVLAGIMSLEDGLRLIVARGNAMENIAGLGALLAVQKEIADDVLRNFKVTLATINSPKQVVFAGTKPELDKALAYVKGKGKQGTFVNLLYPFHSNLIEDSHLTALRQCLADIQFRQGTTPLVSNVTGQIINTFSEAYIIKHTISAVKFVNCVETLKREGITVWIDAGPAAVLATFVKRIIPPAELSKHRVVQTCKEKDSDAECLVQSCLELEQSGLSVNWSKIYGCLDHEDSFLIEFPVFQKHKIESDEFEILEGHRLNGRIIVAGAYQMFKMDQLVKSKAPGLDLGLKNVKFEKPWFIEDCKDFEIRWKSNMVIELTVNSIIVCSAKVELKEGSLKMETIGDREKAFDVHDFYETLYRNGLQYESGFRRMETAKRSDTRCFANIKSSPFAWPIIDSAMHSITASVVIRRPDCYFLPVAMGFVSLKNETIFKKSDLRAQTVITSENEKFIQVNVILSSQNETICEVRNMTIVVLKLVPVVTPTPTPNFVDINEKDPKLDVNIVGFDITLPNNQISTNSESWQFLKTSRVKQKLQLRRAKDERVRVSLLDTDTRAWDPEYFGIRPSEAKFLDPQQRLLLTSVAKLLDSTLFSSLPSNTGVFIGCSTYEFSHIVYAHGYKDPRAEWGGGTSNSALAGRIAHWLKLKGPVTTVDTACSSSFHALSLACDAIQSGKCDHAIVGAVNLVLHEMTTDVLENAQMTVSDFCKAFDVDANGYKRSEAVCSLLLSKSDKSKSIATIASWATGHNGNSSSLFTPNGKSQLEVMQKATRDIDVISGVEMHCTGTKLGDPIEANAVSKLIMGNCAVNSIKSNVGHAEGASGLVSLCSLLMSFQSRYKPAQLHIKCLNEAIRGSAMHCRFVGEELDLTGESAFVINNFGFTGSNCSVAVKPRKIDNLLEQRETVNIFYPMLLSAHTSDTLQRYVEKFLEFVALSDSNLDNIMHSLLRKKVHVHRHYLVFNYKRQVVASSENKIREMNDERLDSVLRLCSIFIKDGKIPLEKKRGYIRTELPPIIFKNNLHWNLDPFHDEVDVIKKIILNEIFYEKVLVELPMTKRTMTNNIVCLGKIGNFPSITIDNISKISNGIIVFHPSKSSIEEYLELTKLWSILDVDQNVLVIVACFKNSTSHSEWTGTLRSLAAEKLLQYKFVSIENLTDLEFECTTQDVFECIFNINGRRLTERLKKITPSLKTPRELENVLVSGGTGGIGNAVLEELKPRKVTVISRKKLLNEEYNGKLYINSDVLHFESTSKFKNIFHFAGVVENASHAKMDRKLAEEIVSVKLHGAQNLAKYCSPSSTFTFSSSIACILGSFGQSNYTFANGLATSFLETSNLKSNIIHWGPWAQVGMLARTECTEINKQLKSSGWEPLSNDDALSVFYTDCFSANRQVVVFDGNFETILSRQPHLRKFLSDFVKIELPAEPIKVQSTFESIFHDVVGIKDMNSKTDVPFMDLGIDSLCMENLRHTLNVSLHLELTVSEIFENATYQKLQKYVSKLAPVEKTVKQHILNEEKQHDEDNRVAVIGWSAEFTGAANIEEFWNNLLNGVVSTKTGSLKSPFGFDNKFFNITDEDAKMLDPQVRKFIQHAYLAMENAGYAERRNEFKCAVFAGAEPSNYGNVDGQEDAMRKMFVMNMNNYLATYASYCLDLKGEAVSVYSACSTTLVAVANAVKSILTSSIDCALVGAASISEETDKLDGRNDAKKTIFSKSGICRPFDKNSEGIVRGSGVGCLMLKQYSRAIADGDNIHFVIKDFGISNDGISRASFMAPNPTGQLNCMTEVLNRLTEEEKRRIDYVECHATGTTLGDSIELNSLRSAYAFKSKLRIGSCKANIGHVYAASGLAALIKCAKMLQTGSVPPQTNFSEFRENPKNFFNVQTDVTEIDPVSLISLDSFGIGGTNVHMIIELPTRNSYVAKENNGNNFLIPISAKNEISLNALKEIIENKLQNCSDLNQIQSTYIQYRAPMNCRSYLCASDRNGRIKITRGISTKLPTKKNSPKIGLFFAPQGLQFSQTLIDEYHRKGNYRKEIEHLCATAERLGMPNLEDVLYPPLHKQDDKINETQFAQVALFIQCIAVLETLKNSLKPAIVIGHSVGEYAAATVSGVLDSETMLQLLMKRAELISRTEKASMLMIWNYYKPLPKGIEVSAIVDSNTMCVVGPIKAIEMFKQTLSNVGIKFREIRTNHGFHSSMLKPIAHDFKKVCDTLPVKTPSIPIISSITGLEIQEFDSSYCVNHLLHPVNLNVLVDRLATSDIDVIVEIGPTGVLSNLLTKRNSKIVVIPTCGTKKNPENSLTKCIGQLWNCGVDIRGLYQKGKIDGSAQGYCFDEKLFLKTPRYAEKIATSKFEFYKEIWLTVDVLDSSSNPYLDFCIYDPKISQNSKKSVSNLVVPLYQAEDIHENFFEIKKLLKTQFKIDSLIFVAMDNSSSVHLVLGLLRCYRLQTKQKLKYVENFERLPISEVVSRSVQQDGLYLRVTTSQTYEYAFQCIPQMYVSLSERYGTAIVFGANGFVGTKIALFLESVGITVIRVSRSRNSTYFCDITDPKSVEQLLEKLNKRSFTFVINCAGKESSKTIHKTFEEQKSVLSVKTHGNLNILNCLEAKRIRVEKFVAFSSLSSVVPLFGNEDYASANCFIENLSRKIYISITNILTLSLPPIQESRMYEDSSPSTKDMLKEISMNSDELCNVFRRALFTEVHENIFVSSENPYSLAERSLIAHRTDENENKLESINFENHLTTEETLSQIWKETLGSSLEIEKSSNFFSLGGDSLSALQVVWQVQKKLGKVLQVNDLFDNPTLQSFSKVTDFGNTEQEENEIRVKNYDEVPLTHAQTQMFMLRQIDVTSRYNIIFEIRIKYNKQFNWKFLKYSILSLIAYQTSYRSVFKNSIPPRQNVYSLTESFHDLDKRCDLTESVSHERNHSFEISKMTPLRVRIAEDYGDNQIHIVFNQHHILTDGWSMTVLADTINSLYNAYERNSEFPERLNQSVGKVAIKESEKSNSLLNESLDYFKKSNHTVIPYDMSCSTVEDHMRFTKSIPAKIWNNLTALSKLHSTTNYNIALTVFCQCIRSFTGHSDLLLAYANSQRDADNSKLIGYFMNNTLFQVSFPQTLTNFEQCLENVLKSLESSRKFSSVPFHKIVERKRELNAISVFFNFRQKLDYPTVTIAGSKCEVVHLSLNNAFDFSFTIDETPTGSVISIDYDGAKYLESTVNTFAEVFLKMLNFSRKGTNRRQVIKKTDFPLSCIQNDLLKLWKQSTELAFSSFSKTFSYEFLAEEVEKTAKCIQKQFQLERAAQIREDDLIGLDCSFPPISLLACSLLGVAYSPIDPTWPKERQLFVKSKVNLMFAYNNSRDYRLRNFKCRTHHGGIYTIFTSGSTGVPKGVFMAESSVCSFVTSATKQCMFRGKLKVLDSVKQVFDVSVANIFGSVLNIGALVSPGKLNSITDELEKCEYAFLPAAVFNGMTTQTMNRLRNIETLTVGGETVSDEALRNAFRLLPKLRIIQIYGPTETCVWSLTNRCKPSMGKVGARLGKSMENEYYETPNDAIRGNLSIKGLSLARGYLGSENPTTSTFSNVYSTGDIVDFRKGHIEYIGRVDNQVKWKGFRIDVIELEKELLNCLCLRQIAVIFAKQLLIAFLVEDSQKFRHSELLGKLKDQTYMPDHFVQIDKMPLNSSGKIDKSLLLQAFEQVRKSYKREMITMEHSLEEKINKAVSDIVGQKTSLTDKFTNVGGNSLSAIQLAHRLTEELKFEVKAHDILQSENLKDLSTSLAKKVERPSSTVSNVITKLRKAPDAKFNVYLVHAIGGTIYPYYSFLQIFPKNISVYGIEFDLKYPSGDLRELAHFYAKEIAAHAGDKRIFVMGHSMGGIMSREIVAELKIWGYDIPFVILFDSWVLRTNELDVENIRQFITYVFSGLPDSEHRIDRAMKLAQLLREYKTTISDTKLYLFKSKKLGDAAFKKAVRTDLNEELSRSMTCNGFDELSLQPIETFLIDGDHESCLKIENLRKVEDFIMAPFKPYLN</sequence>
<dbReference type="EnsemblMetazoa" id="CJA00126.1">
    <property type="protein sequence ID" value="CJA00126.1"/>
    <property type="gene ID" value="WBGene00119330"/>
</dbReference>
<dbReference type="InterPro" id="IPR014031">
    <property type="entry name" value="Ketoacyl_synth_C"/>
</dbReference>
<organism evidence="10 11">
    <name type="scientific">Caenorhabditis japonica</name>
    <dbReference type="NCBI Taxonomy" id="281687"/>
    <lineage>
        <taxon>Eukaryota</taxon>
        <taxon>Metazoa</taxon>
        <taxon>Ecdysozoa</taxon>
        <taxon>Nematoda</taxon>
        <taxon>Chromadorea</taxon>
        <taxon>Rhabditida</taxon>
        <taxon>Rhabditina</taxon>
        <taxon>Rhabditomorpha</taxon>
        <taxon>Rhabditoidea</taxon>
        <taxon>Rhabditidae</taxon>
        <taxon>Peloderinae</taxon>
        <taxon>Caenorhabditis</taxon>
    </lineage>
</organism>
<dbReference type="PANTHER" id="PTHR43775">
    <property type="entry name" value="FATTY ACID SYNTHASE"/>
    <property type="match status" value="1"/>
</dbReference>
<dbReference type="InterPro" id="IPR036736">
    <property type="entry name" value="ACP-like_sf"/>
</dbReference>